<comment type="similarity">
    <text evidence="9">Belongs to the G-protein coupled receptor 1 family.</text>
</comment>
<keyword evidence="7 9" id="KW-0675">Receptor</keyword>
<dbReference type="PANTHER" id="PTHR24247:SF195">
    <property type="entry name" value="G-PROTEIN COUPLED RECEPTORS FAMILY 1 PROFILE DOMAIN-CONTAINING PROTEIN"/>
    <property type="match status" value="1"/>
</dbReference>
<accession>A0A814XDJ7</accession>
<evidence type="ECO:0000256" key="11">
    <source>
        <dbReference type="SAM" id="Phobius"/>
    </source>
</evidence>
<protein>
    <recommendedName>
        <fullName evidence="12">G-protein coupled receptors family 1 profile domain-containing protein</fullName>
    </recommendedName>
</protein>
<keyword evidence="2" id="KW-1003">Cell membrane</keyword>
<evidence type="ECO:0000313" key="13">
    <source>
        <dbReference type="EMBL" id="CAF1216396.1"/>
    </source>
</evidence>
<dbReference type="InterPro" id="IPR017452">
    <property type="entry name" value="GPCR_Rhodpsn_7TM"/>
</dbReference>
<dbReference type="GO" id="GO:0016907">
    <property type="term" value="F:G protein-coupled acetylcholine receptor activity"/>
    <property type="evidence" value="ECO:0007669"/>
    <property type="project" value="TreeGrafter"/>
</dbReference>
<dbReference type="PANTHER" id="PTHR24247">
    <property type="entry name" value="5-HYDROXYTRYPTAMINE RECEPTOR"/>
    <property type="match status" value="1"/>
</dbReference>
<evidence type="ECO:0000256" key="10">
    <source>
        <dbReference type="SAM" id="Coils"/>
    </source>
</evidence>
<dbReference type="GO" id="GO:0004993">
    <property type="term" value="F:G protein-coupled serotonin receptor activity"/>
    <property type="evidence" value="ECO:0007669"/>
    <property type="project" value="TreeGrafter"/>
</dbReference>
<dbReference type="GO" id="GO:0045202">
    <property type="term" value="C:synapse"/>
    <property type="evidence" value="ECO:0007669"/>
    <property type="project" value="TreeGrafter"/>
</dbReference>
<feature type="domain" description="G-protein coupled receptors family 1 profile" evidence="12">
    <location>
        <begin position="27"/>
        <end position="480"/>
    </location>
</feature>
<feature type="transmembrane region" description="Helical" evidence="11">
    <location>
        <begin position="423"/>
        <end position="449"/>
    </location>
</feature>
<dbReference type="GO" id="GO:0007197">
    <property type="term" value="P:adenylate cyclase-inhibiting G protein-coupled acetylcholine receptor signaling pathway"/>
    <property type="evidence" value="ECO:0007669"/>
    <property type="project" value="TreeGrafter"/>
</dbReference>
<evidence type="ECO:0000313" key="15">
    <source>
        <dbReference type="Proteomes" id="UP000663860"/>
    </source>
</evidence>
<keyword evidence="3 9" id="KW-0812">Transmembrane</keyword>
<reference evidence="13" key="1">
    <citation type="submission" date="2021-02" db="EMBL/GenBank/DDBJ databases">
        <authorList>
            <person name="Nowell W R."/>
        </authorList>
    </citation>
    <scope>NUCLEOTIDE SEQUENCE</scope>
</reference>
<feature type="transmembrane region" description="Helical" evidence="11">
    <location>
        <begin position="127"/>
        <end position="149"/>
    </location>
</feature>
<feature type="transmembrane region" description="Helical" evidence="11">
    <location>
        <begin position="85"/>
        <end position="106"/>
    </location>
</feature>
<keyword evidence="10" id="KW-0175">Coiled coil</keyword>
<evidence type="ECO:0000256" key="6">
    <source>
        <dbReference type="ARBA" id="ARBA00023136"/>
    </source>
</evidence>
<dbReference type="InterPro" id="IPR000276">
    <property type="entry name" value="GPCR_Rhodpsn"/>
</dbReference>
<dbReference type="Proteomes" id="UP000663868">
    <property type="component" value="Unassembled WGS sequence"/>
</dbReference>
<dbReference type="Proteomes" id="UP000663860">
    <property type="component" value="Unassembled WGS sequence"/>
</dbReference>
<dbReference type="GO" id="GO:0007187">
    <property type="term" value="P:G protein-coupled receptor signaling pathway, coupled to cyclic nucleotide second messenger"/>
    <property type="evidence" value="ECO:0007669"/>
    <property type="project" value="TreeGrafter"/>
</dbReference>
<feature type="transmembrane region" description="Helical" evidence="11">
    <location>
        <begin position="48"/>
        <end position="70"/>
    </location>
</feature>
<proteinExistence type="inferred from homology"/>
<organism evidence="13 15">
    <name type="scientific">Adineta steineri</name>
    <dbReference type="NCBI Taxonomy" id="433720"/>
    <lineage>
        <taxon>Eukaryota</taxon>
        <taxon>Metazoa</taxon>
        <taxon>Spiralia</taxon>
        <taxon>Gnathifera</taxon>
        <taxon>Rotifera</taxon>
        <taxon>Eurotatoria</taxon>
        <taxon>Bdelloidea</taxon>
        <taxon>Adinetida</taxon>
        <taxon>Adinetidae</taxon>
        <taxon>Adineta</taxon>
    </lineage>
</organism>
<keyword evidence="6 11" id="KW-0472">Membrane</keyword>
<comment type="caution">
    <text evidence="13">The sequence shown here is derived from an EMBL/GenBank/DDBJ whole genome shotgun (WGS) entry which is preliminary data.</text>
</comment>
<feature type="coiled-coil region" evidence="10">
    <location>
        <begin position="226"/>
        <end position="257"/>
    </location>
</feature>
<feature type="transmembrane region" description="Helical" evidence="11">
    <location>
        <begin position="461"/>
        <end position="483"/>
    </location>
</feature>
<keyword evidence="5 9" id="KW-0297">G-protein coupled receptor</keyword>
<dbReference type="PRINTS" id="PR00237">
    <property type="entry name" value="GPCRRHODOPSN"/>
</dbReference>
<dbReference type="PROSITE" id="PS50262">
    <property type="entry name" value="G_PROTEIN_RECEP_F1_2"/>
    <property type="match status" value="1"/>
</dbReference>
<keyword evidence="4 11" id="KW-1133">Transmembrane helix</keyword>
<comment type="subcellular location">
    <subcellularLocation>
        <location evidence="1">Cell membrane</location>
        <topology evidence="1">Multi-pass membrane protein</topology>
    </subcellularLocation>
</comment>
<dbReference type="GO" id="GO:0030425">
    <property type="term" value="C:dendrite"/>
    <property type="evidence" value="ECO:0007669"/>
    <property type="project" value="TreeGrafter"/>
</dbReference>
<dbReference type="AlphaFoldDB" id="A0A814XDJ7"/>
<evidence type="ECO:0000256" key="2">
    <source>
        <dbReference type="ARBA" id="ARBA00022475"/>
    </source>
</evidence>
<evidence type="ECO:0000256" key="9">
    <source>
        <dbReference type="RuleBase" id="RU000688"/>
    </source>
</evidence>
<evidence type="ECO:0000259" key="12">
    <source>
        <dbReference type="PROSITE" id="PS50262"/>
    </source>
</evidence>
<dbReference type="EMBL" id="CAJNOE010000440">
    <property type="protein sequence ID" value="CAF1216396.1"/>
    <property type="molecule type" value="Genomic_DNA"/>
</dbReference>
<evidence type="ECO:0000256" key="8">
    <source>
        <dbReference type="ARBA" id="ARBA00023224"/>
    </source>
</evidence>
<gene>
    <name evidence="13" type="ORF">IZO911_LOCUS29461</name>
    <name evidence="14" type="ORF">KXQ929_LOCUS26379</name>
</gene>
<evidence type="ECO:0000256" key="7">
    <source>
        <dbReference type="ARBA" id="ARBA00023170"/>
    </source>
</evidence>
<dbReference type="SUPFAM" id="SSF81321">
    <property type="entry name" value="Family A G protein-coupled receptor-like"/>
    <property type="match status" value="1"/>
</dbReference>
<dbReference type="PROSITE" id="PS00237">
    <property type="entry name" value="G_PROTEIN_RECEP_F1_1"/>
    <property type="match status" value="1"/>
</dbReference>
<evidence type="ECO:0000256" key="1">
    <source>
        <dbReference type="ARBA" id="ARBA00004651"/>
    </source>
</evidence>
<keyword evidence="8 9" id="KW-0807">Transducer</keyword>
<feature type="transmembrane region" description="Helical" evidence="11">
    <location>
        <begin position="15"/>
        <end position="36"/>
    </location>
</feature>
<dbReference type="GO" id="GO:0005886">
    <property type="term" value="C:plasma membrane"/>
    <property type="evidence" value="ECO:0007669"/>
    <property type="project" value="UniProtKB-SubCell"/>
</dbReference>
<name>A0A814XDJ7_9BILA</name>
<dbReference type="Pfam" id="PF00001">
    <property type="entry name" value="7tm_1"/>
    <property type="match status" value="1"/>
</dbReference>
<evidence type="ECO:0000313" key="14">
    <source>
        <dbReference type="EMBL" id="CAF3964226.1"/>
    </source>
</evidence>
<dbReference type="Gene3D" id="1.20.1070.10">
    <property type="entry name" value="Rhodopsin 7-helix transmembrane proteins"/>
    <property type="match status" value="2"/>
</dbReference>
<sequence>MSFPWHTTEFISVCFGIILIILLTVGGNLVVLFAFCNDPHLLTPSNNFILSMAIADLLVGLIGMPFYSYAQIKHSWPFGELFCKIWITIDDVVTMASVLSIVAITIERYWSINHSVHYRRHTTKTRIRIFSTLIWLIPVLNFAPGIWLLESNENIKLLNSSDNRTTETKFECIGAYHTHTLYLIMSQINFFAWPLVVIIVLNVLIVVNLYKRSHRFPGFVSFRVPQNKQQRKSNSLKEQYRQIIEEDDQEQQQQQQQLHRYPQNIDDNVHTVTVVDEGNCHLINKIDSEHRSTNHSEKALLPVKELEEIPDEDGSVEFQSTPLNHSETRQSINLYSRFKQAFIPSSIQMDTLSVDYRTSLSTQAFCMPTVKRKSTNNPILVWRHHSLASPLSALHMAKTTNTTNGTGEQRTVRRLRRDKRAATSLFTLVLVFMIFLLPYVFVVVVGRIFSVEILTDTNGQVYSAAFWLLWLNSTVNPILYPFIQPRFREAYRKLFIRFARRQRRLASLIADMHRSK</sequence>
<evidence type="ECO:0000256" key="4">
    <source>
        <dbReference type="ARBA" id="ARBA00022989"/>
    </source>
</evidence>
<evidence type="ECO:0000256" key="3">
    <source>
        <dbReference type="ARBA" id="ARBA00022692"/>
    </source>
</evidence>
<dbReference type="EMBL" id="CAJOBB010002385">
    <property type="protein sequence ID" value="CAF3964226.1"/>
    <property type="molecule type" value="Genomic_DNA"/>
</dbReference>
<evidence type="ECO:0000256" key="5">
    <source>
        <dbReference type="ARBA" id="ARBA00023040"/>
    </source>
</evidence>
<feature type="transmembrane region" description="Helical" evidence="11">
    <location>
        <begin position="190"/>
        <end position="210"/>
    </location>
</feature>